<protein>
    <submittedName>
        <fullName evidence="4">PPIC-type PPIASE domain protein</fullName>
    </submittedName>
</protein>
<keyword evidence="1" id="KW-0413">Isomerase</keyword>
<feature type="signal peptide" evidence="2">
    <location>
        <begin position="1"/>
        <end position="25"/>
    </location>
</feature>
<dbReference type="InterPro" id="IPR046357">
    <property type="entry name" value="PPIase_dom_sf"/>
</dbReference>
<reference evidence="4 5" key="1">
    <citation type="submission" date="2019-07" db="EMBL/GenBank/DDBJ databases">
        <title>Tepidimonas thermarum AA-1 draft genome.</title>
        <authorList>
            <person name="Da Costa M.S."/>
            <person name="Froufe H.J.C."/>
            <person name="Egas C."/>
            <person name="Albuquerque L."/>
        </authorList>
    </citation>
    <scope>NUCLEOTIDE SEQUENCE [LARGE SCALE GENOMIC DNA]</scope>
    <source>
        <strain evidence="4 5">AA-1</strain>
    </source>
</reference>
<dbReference type="PROSITE" id="PS50198">
    <property type="entry name" value="PPIC_PPIASE_2"/>
    <property type="match status" value="1"/>
</dbReference>
<keyword evidence="5" id="KW-1185">Reference proteome</keyword>
<dbReference type="Gene3D" id="3.10.50.40">
    <property type="match status" value="1"/>
</dbReference>
<dbReference type="SUPFAM" id="SSF54534">
    <property type="entry name" value="FKBP-like"/>
    <property type="match status" value="1"/>
</dbReference>
<dbReference type="AlphaFoldDB" id="A0A554WYW9"/>
<proteinExistence type="predicted"/>
<gene>
    <name evidence="4" type="ORF">Tther_01881</name>
</gene>
<sequence>MRAIHWRKTLCVLLFAAAGTTPVWAQVPVPPNGGADRAVNEDPVLVRLGEQDLIRASDVRAYAQRRIDMRPLLTTPHGVRALVDEIAMTRTLVLEGERLKEPRASETAPGTDTRFDDIYALAVYRKIAGECQAPADEVQARKYFDEHPQAFTLPAQARVERIILPKTLELDKFPAELWLGLQARAVATSGARFEALVQRAAEAAPALRQGDLGWMPLQGADREPVLAALQSAGRGGLVGPLVEGDYVYLLRVADWRDAQKLPWDAVKHQVPTRAVQYCRETQRERVKTDLFQRYRVQIDDQALRALKVVGS</sequence>
<organism evidence="4 5">
    <name type="scientific">Tepidimonas thermarum</name>
    <dbReference type="NCBI Taxonomy" id="335431"/>
    <lineage>
        <taxon>Bacteria</taxon>
        <taxon>Pseudomonadati</taxon>
        <taxon>Pseudomonadota</taxon>
        <taxon>Betaproteobacteria</taxon>
        <taxon>Burkholderiales</taxon>
        <taxon>Tepidimonas</taxon>
    </lineage>
</organism>
<dbReference type="InterPro" id="IPR000297">
    <property type="entry name" value="PPIase_PpiC"/>
</dbReference>
<evidence type="ECO:0000256" key="2">
    <source>
        <dbReference type="SAM" id="SignalP"/>
    </source>
</evidence>
<name>A0A554WYW9_9BURK</name>
<dbReference type="Pfam" id="PF13145">
    <property type="entry name" value="Rotamase_2"/>
    <property type="match status" value="1"/>
</dbReference>
<keyword evidence="2" id="KW-0732">Signal</keyword>
<evidence type="ECO:0000313" key="5">
    <source>
        <dbReference type="Proteomes" id="UP000318542"/>
    </source>
</evidence>
<dbReference type="GO" id="GO:0003755">
    <property type="term" value="F:peptidyl-prolyl cis-trans isomerase activity"/>
    <property type="evidence" value="ECO:0007669"/>
    <property type="project" value="UniProtKB-KW"/>
</dbReference>
<feature type="chain" id="PRO_5022116820" evidence="2">
    <location>
        <begin position="26"/>
        <end position="311"/>
    </location>
</feature>
<accession>A0A554WYW9</accession>
<comment type="caution">
    <text evidence="4">The sequence shown here is derived from an EMBL/GenBank/DDBJ whole genome shotgun (WGS) entry which is preliminary data.</text>
</comment>
<evidence type="ECO:0000259" key="3">
    <source>
        <dbReference type="PROSITE" id="PS50198"/>
    </source>
</evidence>
<evidence type="ECO:0000256" key="1">
    <source>
        <dbReference type="PROSITE-ProRule" id="PRU00278"/>
    </source>
</evidence>
<dbReference type="EMBL" id="VJOL01000038">
    <property type="protein sequence ID" value="TSE28755.1"/>
    <property type="molecule type" value="Genomic_DNA"/>
</dbReference>
<keyword evidence="1" id="KW-0697">Rotamase</keyword>
<dbReference type="Proteomes" id="UP000318542">
    <property type="component" value="Unassembled WGS sequence"/>
</dbReference>
<feature type="domain" description="PpiC" evidence="3">
    <location>
        <begin position="154"/>
        <end position="254"/>
    </location>
</feature>
<dbReference type="OrthoDB" id="8807639at2"/>
<evidence type="ECO:0000313" key="4">
    <source>
        <dbReference type="EMBL" id="TSE28755.1"/>
    </source>
</evidence>